<dbReference type="InterPro" id="IPR006685">
    <property type="entry name" value="MscS_channel_2nd"/>
</dbReference>
<evidence type="ECO:0000256" key="3">
    <source>
        <dbReference type="ARBA" id="ARBA00022692"/>
    </source>
</evidence>
<keyword evidence="5 6" id="KW-0472">Membrane</keyword>
<dbReference type="InterPro" id="IPR023408">
    <property type="entry name" value="MscS_beta-dom_sf"/>
</dbReference>
<feature type="transmembrane region" description="Helical" evidence="6">
    <location>
        <begin position="57"/>
        <end position="74"/>
    </location>
</feature>
<dbReference type="InterPro" id="IPR010920">
    <property type="entry name" value="LSM_dom_sf"/>
</dbReference>
<dbReference type="Gene3D" id="1.10.287.1260">
    <property type="match status" value="1"/>
</dbReference>
<comment type="caution">
    <text evidence="8">The sequence shown here is derived from an EMBL/GenBank/DDBJ whole genome shotgun (WGS) entry which is preliminary data.</text>
</comment>
<accession>A0A2A2TB56</accession>
<organism evidence="8 9">
    <name type="scientific">Brunnivagina elsteri CCALA 953</name>
    <dbReference type="NCBI Taxonomy" id="987040"/>
    <lineage>
        <taxon>Bacteria</taxon>
        <taxon>Bacillati</taxon>
        <taxon>Cyanobacteriota</taxon>
        <taxon>Cyanophyceae</taxon>
        <taxon>Nostocales</taxon>
        <taxon>Calotrichaceae</taxon>
        <taxon>Brunnivagina</taxon>
    </lineage>
</organism>
<evidence type="ECO:0000256" key="6">
    <source>
        <dbReference type="SAM" id="Phobius"/>
    </source>
</evidence>
<dbReference type="RefSeq" id="WP_095724739.1">
    <property type="nucleotide sequence ID" value="NZ_NTFS01000535.1"/>
</dbReference>
<dbReference type="EMBL" id="NTFS01000535">
    <property type="protein sequence ID" value="PAX49101.1"/>
    <property type="molecule type" value="Genomic_DNA"/>
</dbReference>
<evidence type="ECO:0000256" key="4">
    <source>
        <dbReference type="ARBA" id="ARBA00022989"/>
    </source>
</evidence>
<proteinExistence type="inferred from homology"/>
<comment type="similarity">
    <text evidence="2">Belongs to the MscS (TC 1.A.23) family.</text>
</comment>
<reference evidence="8 9" key="1">
    <citation type="submission" date="2017-08" db="EMBL/GenBank/DDBJ databases">
        <title>Draft genome sequence of filamentous cyanobacterium Calothrix elsteri CCALA 953.</title>
        <authorList>
            <person name="Gagunashvili A.N."/>
            <person name="Elster J."/>
            <person name="Andresson O.S."/>
        </authorList>
    </citation>
    <scope>NUCLEOTIDE SEQUENCE [LARGE SCALE GENOMIC DNA]</scope>
    <source>
        <strain evidence="8 9">CCALA 953</strain>
    </source>
</reference>
<comment type="subcellular location">
    <subcellularLocation>
        <location evidence="1">Membrane</location>
        <topology evidence="1">Multi-pass membrane protein</topology>
    </subcellularLocation>
</comment>
<evidence type="ECO:0000256" key="2">
    <source>
        <dbReference type="ARBA" id="ARBA00008017"/>
    </source>
</evidence>
<dbReference type="Proteomes" id="UP000218238">
    <property type="component" value="Unassembled WGS sequence"/>
</dbReference>
<dbReference type="OrthoDB" id="9809206at2"/>
<name>A0A2A2TB56_9CYAN</name>
<dbReference type="GO" id="GO:0016020">
    <property type="term" value="C:membrane"/>
    <property type="evidence" value="ECO:0007669"/>
    <property type="project" value="UniProtKB-SubCell"/>
</dbReference>
<dbReference type="SUPFAM" id="SSF82861">
    <property type="entry name" value="Mechanosensitive channel protein MscS (YggB), transmembrane region"/>
    <property type="match status" value="1"/>
</dbReference>
<dbReference type="AlphaFoldDB" id="A0A2A2TB56"/>
<keyword evidence="9" id="KW-1185">Reference proteome</keyword>
<evidence type="ECO:0000313" key="8">
    <source>
        <dbReference type="EMBL" id="PAX49101.1"/>
    </source>
</evidence>
<evidence type="ECO:0000256" key="5">
    <source>
        <dbReference type="ARBA" id="ARBA00023136"/>
    </source>
</evidence>
<dbReference type="Pfam" id="PF00924">
    <property type="entry name" value="MS_channel_2nd"/>
    <property type="match status" value="1"/>
</dbReference>
<gene>
    <name evidence="8" type="ORF">CK510_27860</name>
</gene>
<evidence type="ECO:0000313" key="9">
    <source>
        <dbReference type="Proteomes" id="UP000218238"/>
    </source>
</evidence>
<evidence type="ECO:0000259" key="7">
    <source>
        <dbReference type="Pfam" id="PF00924"/>
    </source>
</evidence>
<dbReference type="GO" id="GO:0055085">
    <property type="term" value="P:transmembrane transport"/>
    <property type="evidence" value="ECO:0007669"/>
    <property type="project" value="InterPro"/>
</dbReference>
<sequence>MDFANNIQHWLKDPTVGKIIQVCIGILVITLIVRALSNSVPRYIQDNDTRYHLRKTINFVGYGLIFLFTASIFSENFRQLTVIFGVIGAGIAFALQEVIASFAGWVAISLGQFYKPGDRVLLGGIRGDVIDISILRTTIMECGDWVKADLYNGRIVRIANSFVFKEPVFNYSADFPFVWDEITLPVKYGSDRALTRAIIQRVADNVVGEYVPHAIGKWQNMVHKYLIEDARIEPTVTLVANDNWMEFTLRYVVDYKKRRGKKDELFSGILDEVDLTEGRVAMASSTVHLVETPTFNVRLANSDNGFKA</sequence>
<dbReference type="Gene3D" id="2.30.30.60">
    <property type="match status" value="1"/>
</dbReference>
<dbReference type="InterPro" id="IPR011014">
    <property type="entry name" value="MscS_channel_TM-2"/>
</dbReference>
<evidence type="ECO:0000256" key="1">
    <source>
        <dbReference type="ARBA" id="ARBA00004141"/>
    </source>
</evidence>
<feature type="domain" description="Mechanosensitive ion channel MscS" evidence="7">
    <location>
        <begin position="98"/>
        <end position="172"/>
    </location>
</feature>
<feature type="transmembrane region" description="Helical" evidence="6">
    <location>
        <begin position="80"/>
        <end position="108"/>
    </location>
</feature>
<dbReference type="PANTHER" id="PTHR30566:SF5">
    <property type="entry name" value="MECHANOSENSITIVE ION CHANNEL PROTEIN 1, MITOCHONDRIAL-RELATED"/>
    <property type="match status" value="1"/>
</dbReference>
<keyword evidence="4 6" id="KW-1133">Transmembrane helix</keyword>
<feature type="transmembrane region" description="Helical" evidence="6">
    <location>
        <begin position="19"/>
        <end position="36"/>
    </location>
</feature>
<keyword evidence="3 6" id="KW-0812">Transmembrane</keyword>
<protein>
    <submittedName>
        <fullName evidence="8">Transporter</fullName>
    </submittedName>
</protein>
<dbReference type="SUPFAM" id="SSF50182">
    <property type="entry name" value="Sm-like ribonucleoproteins"/>
    <property type="match status" value="1"/>
</dbReference>
<dbReference type="PANTHER" id="PTHR30566">
    <property type="entry name" value="YNAI-RELATED MECHANOSENSITIVE ION CHANNEL"/>
    <property type="match status" value="1"/>
</dbReference>